<dbReference type="AlphaFoldDB" id="A0A8S1H7R9"/>
<feature type="compositionally biased region" description="Basic and acidic residues" evidence="1">
    <location>
        <begin position="349"/>
        <end position="380"/>
    </location>
</feature>
<name>A0A8S1H7R9_9PELO</name>
<feature type="compositionally biased region" description="Low complexity" evidence="1">
    <location>
        <begin position="334"/>
        <end position="348"/>
    </location>
</feature>
<dbReference type="EMBL" id="CAJGYM010000020">
    <property type="protein sequence ID" value="CAD6191232.1"/>
    <property type="molecule type" value="Genomic_DNA"/>
</dbReference>
<organism evidence="2 3">
    <name type="scientific">Caenorhabditis auriculariae</name>
    <dbReference type="NCBI Taxonomy" id="2777116"/>
    <lineage>
        <taxon>Eukaryota</taxon>
        <taxon>Metazoa</taxon>
        <taxon>Ecdysozoa</taxon>
        <taxon>Nematoda</taxon>
        <taxon>Chromadorea</taxon>
        <taxon>Rhabditida</taxon>
        <taxon>Rhabditina</taxon>
        <taxon>Rhabditomorpha</taxon>
        <taxon>Rhabditoidea</taxon>
        <taxon>Rhabditidae</taxon>
        <taxon>Peloderinae</taxon>
        <taxon>Caenorhabditis</taxon>
    </lineage>
</organism>
<sequence length="398" mass="45177">MSTKKASYSKSKSRKVEKVEAVIYFFDWTHTALHSYTGSVRTNYLKPLTEHCLQQTFDDTNSSDLVPSLRNIAKKQSDDKDMIRGKLKDAARRMNQWEGDLSAHQPENLISVSEMCAYYRLRVMVNMCVNLYVLMRKVLKWFNSNGAKLKKLDSSTINDMVKNVTMMFEACCAIGEVFELASVDRSTAKYKSFLKKSKDEYECSKNSELEIKVPSEYLPRFEATLTHYRSLVSTICTSFLPVVETLSDQFTNDFKTGDVKKIMAELPPMYHFVSQRPFSSKTTELVGDPPPNRKIIAMPPLTNDSHKSVEESKKPTAVKQPYANPIKDHYLGTSNSSKKVSSSMASKTARSERSEKKKSAERAKSLEKSEKKNKSKEKSTRTSKNSSKSAKKTNSAKK</sequence>
<feature type="region of interest" description="Disordered" evidence="1">
    <location>
        <begin position="281"/>
        <end position="398"/>
    </location>
</feature>
<evidence type="ECO:0000256" key="1">
    <source>
        <dbReference type="SAM" id="MobiDB-lite"/>
    </source>
</evidence>
<reference evidence="2" key="1">
    <citation type="submission" date="2020-10" db="EMBL/GenBank/DDBJ databases">
        <authorList>
            <person name="Kikuchi T."/>
        </authorList>
    </citation>
    <scope>NUCLEOTIDE SEQUENCE</scope>
    <source>
        <strain evidence="2">NKZ352</strain>
    </source>
</reference>
<gene>
    <name evidence="2" type="ORF">CAUJ_LOCUS7151</name>
</gene>
<comment type="caution">
    <text evidence="2">The sequence shown here is derived from an EMBL/GenBank/DDBJ whole genome shotgun (WGS) entry which is preliminary data.</text>
</comment>
<feature type="compositionally biased region" description="Basic and acidic residues" evidence="1">
    <location>
        <begin position="304"/>
        <end position="314"/>
    </location>
</feature>
<proteinExistence type="predicted"/>
<dbReference type="OrthoDB" id="5805078at2759"/>
<protein>
    <submittedName>
        <fullName evidence="2">Uncharacterized protein</fullName>
    </submittedName>
</protein>
<keyword evidence="3" id="KW-1185">Reference proteome</keyword>
<evidence type="ECO:0000313" key="2">
    <source>
        <dbReference type="EMBL" id="CAD6191232.1"/>
    </source>
</evidence>
<dbReference type="Proteomes" id="UP000835052">
    <property type="component" value="Unassembled WGS sequence"/>
</dbReference>
<evidence type="ECO:0000313" key="3">
    <source>
        <dbReference type="Proteomes" id="UP000835052"/>
    </source>
</evidence>
<accession>A0A8S1H7R9</accession>
<feature type="compositionally biased region" description="Basic residues" evidence="1">
    <location>
        <begin position="389"/>
        <end position="398"/>
    </location>
</feature>